<gene>
    <name evidence="4" type="ordered locus">RGE_34610</name>
</gene>
<keyword evidence="4" id="KW-0326">Glycosidase</keyword>
<dbReference type="HOGENOM" id="CLU_035402_1_1_4"/>
<protein>
    <submittedName>
        <fullName evidence="4">Membrane-bound lytic murein transglycosylase B</fullName>
        <ecNumber evidence="4">3.2.1.-</ecNumber>
    </submittedName>
</protein>
<feature type="domain" description="Transglycosylase SLT" evidence="3">
    <location>
        <begin position="60"/>
        <end position="361"/>
    </location>
</feature>
<dbReference type="Pfam" id="PF13406">
    <property type="entry name" value="SLT_2"/>
    <property type="match status" value="1"/>
</dbReference>
<dbReference type="GO" id="GO:0016798">
    <property type="term" value="F:hydrolase activity, acting on glycosyl bonds"/>
    <property type="evidence" value="ECO:0007669"/>
    <property type="project" value="UniProtKB-KW"/>
</dbReference>
<evidence type="ECO:0000313" key="5">
    <source>
        <dbReference type="Proteomes" id="UP000007883"/>
    </source>
</evidence>
<dbReference type="PANTHER" id="PTHR30163:SF9">
    <property type="entry name" value="MEMBRANE-BOUND LYTIC MUREIN TRANSGLYCOSYLASE B"/>
    <property type="match status" value="1"/>
</dbReference>
<dbReference type="InterPro" id="IPR011757">
    <property type="entry name" value="Lytic_transglycosylase_MltB"/>
</dbReference>
<dbReference type="InterPro" id="IPR043426">
    <property type="entry name" value="MltB-like"/>
</dbReference>
<reference evidence="4 5" key="1">
    <citation type="journal article" date="2012" name="J. Bacteriol.">
        <title>Complete genome sequence of phototrophic betaproteobacterium Rubrivivax gelatinosus IL144.</title>
        <authorList>
            <person name="Nagashima S."/>
            <person name="Kamimura A."/>
            <person name="Shimizu T."/>
            <person name="Nakamura-isaki S."/>
            <person name="Aono E."/>
            <person name="Sakamoto K."/>
            <person name="Ichikawa N."/>
            <person name="Nakazawa H."/>
            <person name="Sekine M."/>
            <person name="Yamazaki S."/>
            <person name="Fujita N."/>
            <person name="Shimada K."/>
            <person name="Hanada S."/>
            <person name="Nagashima K.V.P."/>
        </authorList>
    </citation>
    <scope>NUCLEOTIDE SEQUENCE [LARGE SCALE GENOMIC DNA]</scope>
    <source>
        <strain evidence="5">NBRC 100245 / IL144</strain>
    </source>
</reference>
<dbReference type="SUPFAM" id="SSF53955">
    <property type="entry name" value="Lysozyme-like"/>
    <property type="match status" value="1"/>
</dbReference>
<sequence length="387" mass="40774">MPAPKSALASIALIVLALAAPSVVHAADKPARKATAAKHAAAKKKPKAKAVAAAPLYGEREDLRRFAAEVAERRGLDADWVAAQLAQARRLDSVQRLVMPPPAGTAKDWAAYRARFVEPRRIAAGLAFWQDHEDALARAQARWGVPPEIVVGIIGVETFYGRITGRYRIVDALATLAFDFPTGRSDRSPFFRRELEEFLVWSEREGRDPQEVRGSFAGAIGLPQFMPSNLNRLAVDFDGDGHVDLGGNGVDAVGSVANFLSAHGWQPGQATTHAVAPPVDTAARARLLAPDIEPSFTPAEFAAAGAELDAAGRAEAGKLALVELQNGAAAPSYVAGTANFRVLTRYNASAYYAMAVITLGDAVAQARAATRAAAAADPAASSASAPR</sequence>
<dbReference type="NCBIfam" id="TIGR02282">
    <property type="entry name" value="MltB"/>
    <property type="match status" value="1"/>
</dbReference>
<proteinExistence type="predicted"/>
<dbReference type="RefSeq" id="WP_014429658.1">
    <property type="nucleotide sequence ID" value="NC_017075.1"/>
</dbReference>
<dbReference type="GO" id="GO:0009253">
    <property type="term" value="P:peptidoglycan catabolic process"/>
    <property type="evidence" value="ECO:0007669"/>
    <property type="project" value="TreeGrafter"/>
</dbReference>
<dbReference type="Proteomes" id="UP000007883">
    <property type="component" value="Chromosome"/>
</dbReference>
<dbReference type="KEGG" id="rge:RGE_34610"/>
<dbReference type="EMBL" id="AP012320">
    <property type="protein sequence ID" value="BAL96800.1"/>
    <property type="molecule type" value="Genomic_DNA"/>
</dbReference>
<dbReference type="eggNOG" id="COG2951">
    <property type="taxonomic scope" value="Bacteria"/>
</dbReference>
<dbReference type="InterPro" id="IPR031304">
    <property type="entry name" value="SLT_2"/>
</dbReference>
<keyword evidence="5" id="KW-1185">Reference proteome</keyword>
<dbReference type="STRING" id="983917.RGE_34610"/>
<dbReference type="GO" id="GO:0008933">
    <property type="term" value="F:peptidoglycan lytic transglycosylase activity"/>
    <property type="evidence" value="ECO:0007669"/>
    <property type="project" value="TreeGrafter"/>
</dbReference>
<feature type="active site" evidence="1">
    <location>
        <position position="157"/>
    </location>
</feature>
<dbReference type="Gene3D" id="1.10.8.350">
    <property type="entry name" value="Bacterial muramidase"/>
    <property type="match status" value="1"/>
</dbReference>
<dbReference type="InterPro" id="IPR023346">
    <property type="entry name" value="Lysozyme-like_dom_sf"/>
</dbReference>
<feature type="signal peptide" evidence="2">
    <location>
        <begin position="1"/>
        <end position="26"/>
    </location>
</feature>
<dbReference type="AlphaFoldDB" id="I0HUW3"/>
<evidence type="ECO:0000256" key="1">
    <source>
        <dbReference type="PIRSR" id="PIRSR611757-1"/>
    </source>
</evidence>
<evidence type="ECO:0000259" key="3">
    <source>
        <dbReference type="Pfam" id="PF13406"/>
    </source>
</evidence>
<organism evidence="4 5">
    <name type="scientific">Rubrivivax gelatinosus (strain NBRC 100245 / IL144)</name>
    <dbReference type="NCBI Taxonomy" id="983917"/>
    <lineage>
        <taxon>Bacteria</taxon>
        <taxon>Pseudomonadati</taxon>
        <taxon>Pseudomonadota</taxon>
        <taxon>Betaproteobacteria</taxon>
        <taxon>Burkholderiales</taxon>
        <taxon>Sphaerotilaceae</taxon>
        <taxon>Rubrivivax</taxon>
    </lineage>
</organism>
<evidence type="ECO:0000256" key="2">
    <source>
        <dbReference type="SAM" id="SignalP"/>
    </source>
</evidence>
<dbReference type="EC" id="3.2.1.-" evidence="4"/>
<dbReference type="PATRIC" id="fig|983917.3.peg.3384"/>
<keyword evidence="4" id="KW-0378">Hydrolase</keyword>
<dbReference type="PANTHER" id="PTHR30163">
    <property type="entry name" value="MEMBRANE-BOUND LYTIC MUREIN TRANSGLYCOSYLASE B"/>
    <property type="match status" value="1"/>
</dbReference>
<feature type="chain" id="PRO_5003629311" evidence="2">
    <location>
        <begin position="27"/>
        <end position="387"/>
    </location>
</feature>
<evidence type="ECO:0000313" key="4">
    <source>
        <dbReference type="EMBL" id="BAL96800.1"/>
    </source>
</evidence>
<accession>I0HUW3</accession>
<name>I0HUW3_RUBGI</name>
<keyword evidence="2" id="KW-0732">Signal</keyword>
<dbReference type="Gene3D" id="1.10.530.10">
    <property type="match status" value="1"/>
</dbReference>